<proteinExistence type="predicted"/>
<keyword evidence="1" id="KW-0472">Membrane</keyword>
<reference evidence="2" key="1">
    <citation type="submission" date="2019-12" db="EMBL/GenBank/DDBJ databases">
        <title>Whole-genome sequence of Halomicrobium mukohataei pws1.</title>
        <authorList>
            <person name="Verma D.K."/>
            <person name="Gopal K."/>
            <person name="Prasad E.S."/>
        </authorList>
    </citation>
    <scope>NUCLEOTIDE SEQUENCE</scope>
    <source>
        <strain evidence="2">Pws1</strain>
    </source>
</reference>
<dbReference type="OrthoDB" id="380688at2157"/>
<dbReference type="RefSeq" id="WP_170094754.1">
    <property type="nucleotide sequence ID" value="NZ_WOYG01000001.1"/>
</dbReference>
<comment type="caution">
    <text evidence="2">The sequence shown here is derived from an EMBL/GenBank/DDBJ whole genome shotgun (WGS) entry which is preliminary data.</text>
</comment>
<evidence type="ECO:0000313" key="3">
    <source>
        <dbReference type="Proteomes" id="UP000608662"/>
    </source>
</evidence>
<dbReference type="AlphaFoldDB" id="A0A847UCC3"/>
<evidence type="ECO:0000256" key="1">
    <source>
        <dbReference type="SAM" id="Phobius"/>
    </source>
</evidence>
<keyword evidence="1" id="KW-1133">Transmembrane helix</keyword>
<organism evidence="2 3">
    <name type="scientific">Halomicrobium mukohataei</name>
    <dbReference type="NCBI Taxonomy" id="57705"/>
    <lineage>
        <taxon>Archaea</taxon>
        <taxon>Methanobacteriati</taxon>
        <taxon>Methanobacteriota</taxon>
        <taxon>Stenosarchaea group</taxon>
        <taxon>Halobacteria</taxon>
        <taxon>Halobacteriales</taxon>
        <taxon>Haloarculaceae</taxon>
        <taxon>Halomicrobium</taxon>
    </lineage>
</organism>
<evidence type="ECO:0000313" key="2">
    <source>
        <dbReference type="EMBL" id="NLV11085.1"/>
    </source>
</evidence>
<dbReference type="EMBL" id="WOYG01000001">
    <property type="protein sequence ID" value="NLV11085.1"/>
    <property type="molecule type" value="Genomic_DNA"/>
</dbReference>
<sequence>MSVPPSKLVGVLLTLTGTLRAINGVFVGGTASAPEVGVDVLIIVTGVVMLFQSTRNPPFSEYSTGIYVVVVSLVVVVVLTSLQILLHMI</sequence>
<accession>A0A847UCC3</accession>
<feature type="transmembrane region" description="Helical" evidence="1">
    <location>
        <begin position="66"/>
        <end position="86"/>
    </location>
</feature>
<keyword evidence="1" id="KW-0812">Transmembrane</keyword>
<feature type="transmembrane region" description="Helical" evidence="1">
    <location>
        <begin position="36"/>
        <end position="54"/>
    </location>
</feature>
<gene>
    <name evidence="2" type="ORF">GOC74_14240</name>
</gene>
<protein>
    <submittedName>
        <fullName evidence="2">Uncharacterized protein</fullName>
    </submittedName>
</protein>
<name>A0A847UCC3_9EURY</name>
<dbReference type="Proteomes" id="UP000608662">
    <property type="component" value="Unassembled WGS sequence"/>
</dbReference>